<comment type="caution">
    <text evidence="1">The sequence shown here is derived from an EMBL/GenBank/DDBJ whole genome shotgun (WGS) entry which is preliminary data.</text>
</comment>
<accession>A0ACC3AJP5</accession>
<keyword evidence="2" id="KW-1185">Reference proteome</keyword>
<proteinExistence type="predicted"/>
<reference evidence="1" key="1">
    <citation type="submission" date="2022-10" db="EMBL/GenBank/DDBJ databases">
        <title>Culturing micro-colonial fungi from biological soil crusts in the Mojave desert and describing Neophaeococcomyces mojavensis, and introducing the new genera and species Taxawa tesnikishii.</title>
        <authorList>
            <person name="Kurbessoian T."/>
            <person name="Stajich J.E."/>
        </authorList>
    </citation>
    <scope>NUCLEOTIDE SEQUENCE</scope>
    <source>
        <strain evidence="1">JES_112</strain>
    </source>
</reference>
<gene>
    <name evidence="1" type="ORF">H2198_000531</name>
</gene>
<evidence type="ECO:0000313" key="1">
    <source>
        <dbReference type="EMBL" id="KAJ9664028.1"/>
    </source>
</evidence>
<name>A0ACC3AJP5_9EURO</name>
<dbReference type="EMBL" id="JAPDRQ010000005">
    <property type="protein sequence ID" value="KAJ9664028.1"/>
    <property type="molecule type" value="Genomic_DNA"/>
</dbReference>
<evidence type="ECO:0000313" key="2">
    <source>
        <dbReference type="Proteomes" id="UP001172386"/>
    </source>
</evidence>
<organism evidence="1 2">
    <name type="scientific">Neophaeococcomyces mojaviensis</name>
    <dbReference type="NCBI Taxonomy" id="3383035"/>
    <lineage>
        <taxon>Eukaryota</taxon>
        <taxon>Fungi</taxon>
        <taxon>Dikarya</taxon>
        <taxon>Ascomycota</taxon>
        <taxon>Pezizomycotina</taxon>
        <taxon>Eurotiomycetes</taxon>
        <taxon>Chaetothyriomycetidae</taxon>
        <taxon>Chaetothyriales</taxon>
        <taxon>Chaetothyriales incertae sedis</taxon>
        <taxon>Neophaeococcomyces</taxon>
    </lineage>
</organism>
<sequence>MLLLVHIHILLAVSFFIHGNNSQACPQWVTSMLEVTLANSTAWPGIQLTLSSPHCGLDCTTSVQSKASEFAGEPALFDDTPWRLASITKTFTAVAILKLAERAQLNLYAPAVQYLPSWAVDLLEQSQGVVNAGQITTCHLLHHTSGLGNFATDPRWMQEILSRPQHTWTQRTVIEWSTANSTPVGYPGEVFHYTDTGYTFLGLILENITWTDLAAAVRDLTGLDELDMPSTWWELLEPQPNGSLQRAGQYYDTIDMTHFNPSFDLYAAGGLVTNSKDLNRFGRALYEGRLLDEATMQLMYVLEPSGTYGCGILNYSFAGQQAWGHTGFWRTWLYWVPSLDLVISGASNQAVGDLLDADKLVRNVIDHGCVPMEVASQGLDYNEWEKLPINLANLSRMTEQALHDI</sequence>
<protein>
    <submittedName>
        <fullName evidence="1">Uncharacterized protein</fullName>
    </submittedName>
</protein>
<dbReference type="Proteomes" id="UP001172386">
    <property type="component" value="Unassembled WGS sequence"/>
</dbReference>